<feature type="transmembrane region" description="Helical" evidence="8">
    <location>
        <begin position="50"/>
        <end position="68"/>
    </location>
</feature>
<feature type="transmembrane region" description="Helical" evidence="8">
    <location>
        <begin position="102"/>
        <end position="124"/>
    </location>
</feature>
<accession>A0A3G1L1D5</accession>
<organism evidence="9 10">
    <name type="scientific">Formimonas warabiya</name>
    <dbReference type="NCBI Taxonomy" id="1761012"/>
    <lineage>
        <taxon>Bacteria</taxon>
        <taxon>Bacillati</taxon>
        <taxon>Bacillota</taxon>
        <taxon>Clostridia</taxon>
        <taxon>Eubacteriales</taxon>
        <taxon>Peptococcaceae</taxon>
        <taxon>Candidatus Formimonas</taxon>
    </lineage>
</organism>
<dbReference type="NCBIfam" id="TIGR03173">
    <property type="entry name" value="pbuX"/>
    <property type="match status" value="1"/>
</dbReference>
<keyword evidence="10" id="KW-1185">Reference proteome</keyword>
<feature type="transmembrane region" description="Helical" evidence="8">
    <location>
        <begin position="131"/>
        <end position="151"/>
    </location>
</feature>
<evidence type="ECO:0000256" key="3">
    <source>
        <dbReference type="ARBA" id="ARBA00022448"/>
    </source>
</evidence>
<proteinExistence type="inferred from homology"/>
<dbReference type="NCBIfam" id="TIGR00801">
    <property type="entry name" value="ncs2"/>
    <property type="match status" value="1"/>
</dbReference>
<feature type="transmembrane region" description="Helical" evidence="8">
    <location>
        <begin position="240"/>
        <end position="265"/>
    </location>
</feature>
<feature type="transmembrane region" description="Helical" evidence="8">
    <location>
        <begin position="171"/>
        <end position="188"/>
    </location>
</feature>
<evidence type="ECO:0000256" key="5">
    <source>
        <dbReference type="ARBA" id="ARBA00022692"/>
    </source>
</evidence>
<dbReference type="GO" id="GO:0042907">
    <property type="term" value="F:xanthine transmembrane transporter activity"/>
    <property type="evidence" value="ECO:0007669"/>
    <property type="project" value="TreeGrafter"/>
</dbReference>
<keyword evidence="4" id="KW-1003">Cell membrane</keyword>
<evidence type="ECO:0000256" key="4">
    <source>
        <dbReference type="ARBA" id="ARBA00022475"/>
    </source>
</evidence>
<sequence length="447" mass="46566">MADEKVDRVNQMLPVSKLSILGLQHVLAFYAGGIAIPLIIGGSIGLSQEQIALLVAADLFTCGIATLIQTIGIKGFAGIQLPVVLGCAFAPVAVMISIGNSIGITAIYGSIIGAAIFMILVAPFFGKVLRYFPPIVTGSVVTIVGLTLIPVGINDIAGGSGSPTFGDPKNLLLALFTLLVILAVNRFFKGFIQSISILIGLFVGTIVSGFFGMVDLSVVANAKWLSFVSPFAFGVPSFDLRAILTMSVTMIVVMIESTGTFLVVGKFCDKEITEKDVVKGLRAEGIGSILGGVFNSFPYTTYSGNAGLVGLTKVGSRFVVVAAGIILVVLGLIPKFAALATVIPMPVLGAAMMMMFAMVAMAGVEIMQKVDFSYQGNLLIAACSIGIGLGITVVPALFSKTPELVQILIGQNGIVLGSATAVLLNIIFNHEKNHVEVGDTGYVLKKV</sequence>
<dbReference type="InterPro" id="IPR006043">
    <property type="entry name" value="NCS2"/>
</dbReference>
<dbReference type="NCBIfam" id="NF037981">
    <property type="entry name" value="NCS2_1"/>
    <property type="match status" value="1"/>
</dbReference>
<name>A0A3G1L1D5_FORW1</name>
<comment type="similarity">
    <text evidence="2">Belongs to the nucleobase:cation symporter-2 (NCS2) (TC 2.A.40) family.</text>
</comment>
<dbReference type="PANTHER" id="PTHR42810:SF4">
    <property type="entry name" value="URIC ACID TRANSPORTER UACT"/>
    <property type="match status" value="1"/>
</dbReference>
<feature type="transmembrane region" description="Helical" evidence="8">
    <location>
        <begin position="318"/>
        <end position="337"/>
    </location>
</feature>
<dbReference type="KEGG" id="fwa:DCMF_08785"/>
<evidence type="ECO:0000313" key="10">
    <source>
        <dbReference type="Proteomes" id="UP000323521"/>
    </source>
</evidence>
<evidence type="ECO:0000256" key="8">
    <source>
        <dbReference type="SAM" id="Phobius"/>
    </source>
</evidence>
<dbReference type="PANTHER" id="PTHR42810">
    <property type="entry name" value="PURINE PERMEASE C1399.01C-RELATED"/>
    <property type="match status" value="1"/>
</dbReference>
<dbReference type="InterPro" id="IPR017588">
    <property type="entry name" value="UacT-like"/>
</dbReference>
<keyword evidence="6 8" id="KW-1133">Transmembrane helix</keyword>
<dbReference type="Pfam" id="PF00860">
    <property type="entry name" value="Xan_ur_permease"/>
    <property type="match status" value="1"/>
</dbReference>
<evidence type="ECO:0000256" key="2">
    <source>
        <dbReference type="ARBA" id="ARBA00008821"/>
    </source>
</evidence>
<feature type="transmembrane region" description="Helical" evidence="8">
    <location>
        <begin position="343"/>
        <end position="364"/>
    </location>
</feature>
<feature type="transmembrane region" description="Helical" evidence="8">
    <location>
        <begin position="376"/>
        <end position="398"/>
    </location>
</feature>
<dbReference type="InterPro" id="IPR006042">
    <property type="entry name" value="Xan_ur_permease"/>
</dbReference>
<reference evidence="9 10" key="1">
    <citation type="submission" date="2016-10" db="EMBL/GenBank/DDBJ databases">
        <title>Complete Genome Sequence of Peptococcaceae strain DCMF.</title>
        <authorList>
            <person name="Edwards R.J."/>
            <person name="Holland S.I."/>
            <person name="Deshpande N.P."/>
            <person name="Wong Y.K."/>
            <person name="Ertan H."/>
            <person name="Manefield M."/>
            <person name="Russell T.L."/>
            <person name="Lee M.J."/>
        </authorList>
    </citation>
    <scope>NUCLEOTIDE SEQUENCE [LARGE SCALE GENOMIC DNA]</scope>
    <source>
        <strain evidence="9 10">DCMF</strain>
    </source>
</reference>
<dbReference type="PROSITE" id="PS01116">
    <property type="entry name" value="XANTH_URACIL_PERMASE"/>
    <property type="match status" value="1"/>
</dbReference>
<dbReference type="AlphaFoldDB" id="A0A3G1L1D5"/>
<dbReference type="GO" id="GO:0005886">
    <property type="term" value="C:plasma membrane"/>
    <property type="evidence" value="ECO:0007669"/>
    <property type="project" value="UniProtKB-SubCell"/>
</dbReference>
<feature type="transmembrane region" description="Helical" evidence="8">
    <location>
        <begin position="75"/>
        <end position="96"/>
    </location>
</feature>
<evidence type="ECO:0000256" key="1">
    <source>
        <dbReference type="ARBA" id="ARBA00004651"/>
    </source>
</evidence>
<comment type="subcellular location">
    <subcellularLocation>
        <location evidence="1">Cell membrane</location>
        <topology evidence="1">Multi-pass membrane protein</topology>
    </subcellularLocation>
</comment>
<keyword evidence="3" id="KW-0813">Transport</keyword>
<feature type="transmembrane region" description="Helical" evidence="8">
    <location>
        <begin position="21"/>
        <end position="44"/>
    </location>
</feature>
<dbReference type="RefSeq" id="WP_148137809.1">
    <property type="nucleotide sequence ID" value="NZ_CP017634.1"/>
</dbReference>
<keyword evidence="5 8" id="KW-0812">Transmembrane</keyword>
<keyword evidence="7 8" id="KW-0472">Membrane</keyword>
<dbReference type="OrthoDB" id="9805749at2"/>
<evidence type="ECO:0000256" key="6">
    <source>
        <dbReference type="ARBA" id="ARBA00022989"/>
    </source>
</evidence>
<protein>
    <submittedName>
        <fullName evidence="9">Xanthine permease</fullName>
    </submittedName>
</protein>
<evidence type="ECO:0000256" key="7">
    <source>
        <dbReference type="ARBA" id="ARBA00023136"/>
    </source>
</evidence>
<feature type="transmembrane region" description="Helical" evidence="8">
    <location>
        <begin position="404"/>
        <end position="428"/>
    </location>
</feature>
<feature type="transmembrane region" description="Helical" evidence="8">
    <location>
        <begin position="195"/>
        <end position="220"/>
    </location>
</feature>
<dbReference type="Proteomes" id="UP000323521">
    <property type="component" value="Chromosome"/>
</dbReference>
<gene>
    <name evidence="9" type="ORF">DCMF_08785</name>
</gene>
<evidence type="ECO:0000313" key="9">
    <source>
        <dbReference type="EMBL" id="ATW28477.1"/>
    </source>
</evidence>
<dbReference type="EMBL" id="CP017634">
    <property type="protein sequence ID" value="ATW28477.1"/>
    <property type="molecule type" value="Genomic_DNA"/>
</dbReference>